<feature type="region of interest" description="Disordered" evidence="1">
    <location>
        <begin position="73"/>
        <end position="98"/>
    </location>
</feature>
<sequence>MSDQPVTGTVKEWHDEDGWGVLTSPGVPGDVWAHFSMVRTGGSYATLATGETVEFTWERGDQDGYAYRAIDVRRPGEPERPPADGGPGYTSEVRVTYE</sequence>
<organism evidence="3 4">
    <name type="scientific">Actinomadura parmotrematis</name>
    <dbReference type="NCBI Taxonomy" id="2864039"/>
    <lineage>
        <taxon>Bacteria</taxon>
        <taxon>Bacillati</taxon>
        <taxon>Actinomycetota</taxon>
        <taxon>Actinomycetes</taxon>
        <taxon>Streptosporangiales</taxon>
        <taxon>Thermomonosporaceae</taxon>
        <taxon>Actinomadura</taxon>
    </lineage>
</organism>
<reference evidence="3 4" key="1">
    <citation type="submission" date="2021-07" db="EMBL/GenBank/DDBJ databases">
        <title>Actinomadura sp. PM05-2 isolated from lichen.</title>
        <authorList>
            <person name="Somphong A."/>
            <person name="Phongsopitanun W."/>
            <person name="Tanasupawat S."/>
            <person name="Peongsungnone V."/>
        </authorList>
    </citation>
    <scope>NUCLEOTIDE SEQUENCE [LARGE SCALE GENOMIC DNA]</scope>
    <source>
        <strain evidence="3 4">PM05-2</strain>
    </source>
</reference>
<evidence type="ECO:0000313" key="4">
    <source>
        <dbReference type="Proteomes" id="UP000774570"/>
    </source>
</evidence>
<evidence type="ECO:0000259" key="2">
    <source>
        <dbReference type="PROSITE" id="PS51857"/>
    </source>
</evidence>
<gene>
    <name evidence="3" type="ORF">K1Y72_20115</name>
</gene>
<keyword evidence="4" id="KW-1185">Reference proteome</keyword>
<evidence type="ECO:0000313" key="3">
    <source>
        <dbReference type="EMBL" id="MBW8484701.1"/>
    </source>
</evidence>
<dbReference type="Proteomes" id="UP000774570">
    <property type="component" value="Unassembled WGS sequence"/>
</dbReference>
<dbReference type="Pfam" id="PF00313">
    <property type="entry name" value="CSD"/>
    <property type="match status" value="1"/>
</dbReference>
<proteinExistence type="predicted"/>
<dbReference type="InterPro" id="IPR002059">
    <property type="entry name" value="CSP_DNA-bd"/>
</dbReference>
<accession>A0ABS7FW91</accession>
<dbReference type="PRINTS" id="PR00050">
    <property type="entry name" value="COLDSHOCK"/>
</dbReference>
<dbReference type="Gene3D" id="2.40.50.140">
    <property type="entry name" value="Nucleic acid-binding proteins"/>
    <property type="match status" value="1"/>
</dbReference>
<protein>
    <submittedName>
        <fullName evidence="3">Cold shock domain-containing protein</fullName>
    </submittedName>
</protein>
<comment type="caution">
    <text evidence="3">The sequence shown here is derived from an EMBL/GenBank/DDBJ whole genome shotgun (WGS) entry which is preliminary data.</text>
</comment>
<name>A0ABS7FW91_9ACTN</name>
<evidence type="ECO:0000256" key="1">
    <source>
        <dbReference type="SAM" id="MobiDB-lite"/>
    </source>
</evidence>
<dbReference type="SUPFAM" id="SSF50249">
    <property type="entry name" value="Nucleic acid-binding proteins"/>
    <property type="match status" value="1"/>
</dbReference>
<dbReference type="EMBL" id="JAIBOA010000012">
    <property type="protein sequence ID" value="MBW8484701.1"/>
    <property type="molecule type" value="Genomic_DNA"/>
</dbReference>
<dbReference type="PROSITE" id="PS51857">
    <property type="entry name" value="CSD_2"/>
    <property type="match status" value="1"/>
</dbReference>
<dbReference type="InterPro" id="IPR012340">
    <property type="entry name" value="NA-bd_OB-fold"/>
</dbReference>
<feature type="domain" description="CSD" evidence="2">
    <location>
        <begin position="5"/>
        <end position="74"/>
    </location>
</feature>
<dbReference type="RefSeq" id="WP_220167929.1">
    <property type="nucleotide sequence ID" value="NZ_JAIBOA010000012.1"/>
</dbReference>
<feature type="compositionally biased region" description="Basic and acidic residues" evidence="1">
    <location>
        <begin position="73"/>
        <end position="82"/>
    </location>
</feature>